<proteinExistence type="predicted"/>
<reference evidence="1 2" key="1">
    <citation type="journal article" date="2005" name="J. Bacteriol.">
        <title>Swine and poultry pathogens: the complete genome sequences of two strains of Mycoplasma hyopneumoniae and a strain of Mycoplasma synoviae.</title>
        <authorList>
            <person name="Vasconcelos A.T."/>
            <person name="Ferreira H.B."/>
            <person name="Bizarro C.V."/>
            <person name="Bonatto S.L."/>
            <person name="Carvalho M.O."/>
            <person name="Pinto P.M."/>
            <person name="Almeida D.F."/>
            <person name="Almeida L.G."/>
            <person name="Almeida R."/>
            <person name="Alves-Filho L."/>
            <person name="Assuncao E.N."/>
            <person name="Azevedo V.A."/>
            <person name="Bogo M.R."/>
            <person name="Brigido M.M."/>
            <person name="Brocchi M."/>
            <person name="Burity H.A."/>
            <person name="Camargo A.A."/>
            <person name="Camargo S.S."/>
            <person name="Carepo M.S."/>
            <person name="Carraro D.M."/>
            <person name="de Mattos Cascardo J.C."/>
            <person name="Castro L.A."/>
            <person name="Cavalcanti G."/>
            <person name="Chemale G."/>
            <person name="Collevatti R.G."/>
            <person name="Cunha C.W."/>
            <person name="Dallagiovanna B."/>
            <person name="Dambros B.P."/>
            <person name="Dellagostin O.A."/>
            <person name="Falcao C."/>
            <person name="Fantinatti-Garboggini F."/>
            <person name="Felipe M.S."/>
            <person name="Fiorentin L."/>
            <person name="Franco G.R."/>
            <person name="Freitas N.S."/>
            <person name="Frias D."/>
            <person name="Grangeiro T.B."/>
            <person name="Grisard E.C."/>
            <person name="Guimaraes C.T."/>
            <person name="Hungria M."/>
            <person name="Jardim S.N."/>
            <person name="Krieger M.A."/>
            <person name="Laurino J.P."/>
            <person name="Lima L.F."/>
            <person name="Lopes M.I."/>
            <person name="Loreto E.L."/>
            <person name="Madeira H.M."/>
            <person name="Manfio G.P."/>
            <person name="Maranhao A.Q."/>
            <person name="Martinkovics C.T."/>
            <person name="Medeiros S.R."/>
            <person name="Moreira M.A."/>
            <person name="Neiva M."/>
            <person name="Ramalho-Neto C.E."/>
            <person name="Nicolas M.F."/>
            <person name="Oliveira S.C."/>
            <person name="Paixao R.F."/>
            <person name="Pedrosa F.O."/>
            <person name="Pena S.D."/>
            <person name="Pereira M."/>
            <person name="Pereira-Ferrari L."/>
            <person name="Piffer I."/>
            <person name="Pinto L.S."/>
            <person name="Potrich D.P."/>
            <person name="Salim A.C."/>
            <person name="Santos F.R."/>
            <person name="Schmitt R."/>
            <person name="Schneider M.P."/>
            <person name="Schrank A."/>
            <person name="Schrank I.S."/>
            <person name="Schuck A.F."/>
            <person name="Seuanez H.N."/>
            <person name="Silva D.W."/>
            <person name="Silva R."/>
            <person name="Silva S.C."/>
            <person name="Soares C.M."/>
            <person name="Souza K.R."/>
            <person name="Souza R.C."/>
            <person name="Staats C.C."/>
            <person name="Steffens M.B."/>
            <person name="Teixeira S.M."/>
            <person name="Urmenyi T.P."/>
            <person name="Vainstein M.H."/>
            <person name="Zuccherato L.W."/>
            <person name="Simpson A.J."/>
            <person name="Zaha A."/>
        </authorList>
    </citation>
    <scope>NUCLEOTIDE SEQUENCE [LARGE SCALE GENOMIC DNA]</scope>
    <source>
        <strain evidence="2">J / ATCC 25934 / NCTC 10110</strain>
    </source>
</reference>
<dbReference type="KEGG" id="mhj:MHJ_0678"/>
<dbReference type="AlphaFoldDB" id="A4Q7U7"/>
<protein>
    <submittedName>
        <fullName evidence="1">Uncharacterized protein</fullName>
    </submittedName>
</protein>
<dbReference type="eggNOG" id="ENOG5032G5H">
    <property type="taxonomic scope" value="Bacteria"/>
</dbReference>
<evidence type="ECO:0000313" key="1">
    <source>
        <dbReference type="EMBL" id="ABO93470.1"/>
    </source>
</evidence>
<dbReference type="Proteomes" id="UP000000548">
    <property type="component" value="Chromosome"/>
</dbReference>
<dbReference type="HOGENOM" id="CLU_2437644_0_0_14"/>
<dbReference type="EMBL" id="AE017243">
    <property type="protein sequence ID" value="ABO93470.1"/>
    <property type="molecule type" value="Genomic_DNA"/>
</dbReference>
<accession>A4Q7U7</accession>
<sequence length="90" mass="10495">MTGRRINHFTTRPLVAETGIEPMTFGLWAQRATSALLRYKIYKIFLKKYYKIKDNLAGNEGFEPPRAFTPLPVFKTSPFSHLGNCPFWWI</sequence>
<name>A4Q7U7_MESHJ</name>
<organism evidence="1 2">
    <name type="scientific">Mesomycoplasma hyopneumoniae (strain J / ATCC 25934 / NCTC 10110)</name>
    <name type="common">Mycoplasma hyopneumoniae</name>
    <dbReference type="NCBI Taxonomy" id="262719"/>
    <lineage>
        <taxon>Bacteria</taxon>
        <taxon>Bacillati</taxon>
        <taxon>Mycoplasmatota</taxon>
        <taxon>Mycoplasmoidales</taxon>
        <taxon>Metamycoplasmataceae</taxon>
        <taxon>Mesomycoplasma</taxon>
    </lineage>
</organism>
<evidence type="ECO:0000313" key="2">
    <source>
        <dbReference type="Proteomes" id="UP000000548"/>
    </source>
</evidence>
<gene>
    <name evidence="1" type="ordered locus">MHJ_0678</name>
</gene>